<evidence type="ECO:0000313" key="2">
    <source>
        <dbReference type="Proteomes" id="UP000005730"/>
    </source>
</evidence>
<dbReference type="STRING" id="926567.TheveDRAFT_0076"/>
<dbReference type="EMBL" id="CM001377">
    <property type="protein sequence ID" value="EHM09265.1"/>
    <property type="molecule type" value="Genomic_DNA"/>
</dbReference>
<dbReference type="SUPFAM" id="SSF53822">
    <property type="entry name" value="Periplasmic binding protein-like I"/>
    <property type="match status" value="1"/>
</dbReference>
<dbReference type="RefSeq" id="WP_006582757.1">
    <property type="nucleotide sequence ID" value="NZ_CM001377.1"/>
</dbReference>
<accession>H0UMY6</accession>
<dbReference type="HOGENOM" id="CLU_757880_0_0_0"/>
<dbReference type="OrthoDB" id="3933at2"/>
<dbReference type="PANTHER" id="PTHR30483:SF6">
    <property type="entry name" value="PERIPLASMIC BINDING PROTEIN OF ABC TRANSPORTER FOR NATURAL AMINO ACIDS"/>
    <property type="match status" value="1"/>
</dbReference>
<protein>
    <submittedName>
        <fullName evidence="1">ABC-type branched-chain amino acid transport system, periplasmic component</fullName>
    </submittedName>
</protein>
<reference evidence="1 2" key="1">
    <citation type="submission" date="2011-10" db="EMBL/GenBank/DDBJ databases">
        <title>The Noncontiguous Finished genome of Thermanaerovibrio velox DSM 12556.</title>
        <authorList>
            <consortium name="US DOE Joint Genome Institute (JGI-PGF)"/>
            <person name="Lucas S."/>
            <person name="Copeland A."/>
            <person name="Lapidus A."/>
            <person name="Glavina del Rio T."/>
            <person name="Dalin E."/>
            <person name="Tice H."/>
            <person name="Bruce D."/>
            <person name="Goodwin L."/>
            <person name="Pitluck S."/>
            <person name="Peters L."/>
            <person name="Mikhailova N."/>
            <person name="Teshima H."/>
            <person name="Kyrpides N."/>
            <person name="Mavromatis K."/>
            <person name="Ivanova N."/>
            <person name="Markowitz V."/>
            <person name="Cheng J.-F."/>
            <person name="Hugenholtz P."/>
            <person name="Woyke T."/>
            <person name="Wu D."/>
            <person name="Spring S."/>
            <person name="Brambilla E.-M."/>
            <person name="Klenk H.-P."/>
            <person name="Eisen J.A."/>
        </authorList>
    </citation>
    <scope>NUCLEOTIDE SEQUENCE [LARGE SCALE GENOMIC DNA]</scope>
    <source>
        <strain evidence="1 2">DSM 12556</strain>
    </source>
</reference>
<dbReference type="PANTHER" id="PTHR30483">
    <property type="entry name" value="LEUCINE-SPECIFIC-BINDING PROTEIN"/>
    <property type="match status" value="1"/>
</dbReference>
<evidence type="ECO:0000313" key="1">
    <source>
        <dbReference type="EMBL" id="EHM09265.1"/>
    </source>
</evidence>
<gene>
    <name evidence="1" type="ORF">TheveDRAFT_0076</name>
</gene>
<dbReference type="AlphaFoldDB" id="H0UMY6"/>
<dbReference type="eggNOG" id="COG0683">
    <property type="taxonomic scope" value="Bacteria"/>
</dbReference>
<dbReference type="InterPro" id="IPR051010">
    <property type="entry name" value="BCAA_transport"/>
</dbReference>
<proteinExistence type="predicted"/>
<organism evidence="1 2">
    <name type="scientific">Thermanaerovibrio velox DSM 12556</name>
    <dbReference type="NCBI Taxonomy" id="926567"/>
    <lineage>
        <taxon>Bacteria</taxon>
        <taxon>Thermotogati</taxon>
        <taxon>Synergistota</taxon>
        <taxon>Synergistia</taxon>
        <taxon>Synergistales</taxon>
        <taxon>Synergistaceae</taxon>
        <taxon>Thermanaerovibrio</taxon>
    </lineage>
</organism>
<keyword evidence="2" id="KW-1185">Reference proteome</keyword>
<sequence length="376" mass="39749">MAGMFKTLKLSKPLSLAAGFVAMFLLVLLAFKLLGPREAVVALWFEHQGPGASLSRDVQQCALFAVDYFNIAERGRGLRVRPLVVTGMSDREAVDAIKKAKASVVLVGATSGFVSRVHPLLEREGIPAIATNANAPALAVEGDLLFRYSGPSGAVELGEMVRSHLPGFKRYLAVLDSSNLVYTKGQLDGFSTGLGIPPKKTLMGSPGDLYDAFRLEVVAGGYDGFYLAMPAYYAGVFMEIVGNLKGPAPCAVAGWGVSSVSASLAGPESLGYSVVFSPVELDMGHPFMRYLQERIAGLPPLPAVDSGYGAVSMALEAVLVGPKGQEGAAEALKAMKTVKTLRGEFPVDRAGDAVLPLYLVRYDGSAWRNMGEVGGR</sequence>
<dbReference type="Gene3D" id="3.40.50.2300">
    <property type="match status" value="2"/>
</dbReference>
<dbReference type="InterPro" id="IPR028082">
    <property type="entry name" value="Peripla_BP_I"/>
</dbReference>
<dbReference type="Proteomes" id="UP000005730">
    <property type="component" value="Chromosome"/>
</dbReference>
<name>H0UMY6_9BACT</name>